<dbReference type="AlphaFoldDB" id="A0A7K1UB41"/>
<dbReference type="GO" id="GO:0006284">
    <property type="term" value="P:base-excision repair"/>
    <property type="evidence" value="ECO:0007669"/>
    <property type="project" value="InterPro"/>
</dbReference>
<gene>
    <name evidence="11" type="ORF">GO493_25285</name>
</gene>
<dbReference type="InterPro" id="IPR035937">
    <property type="entry name" value="FPG_N"/>
</dbReference>
<evidence type="ECO:0000259" key="10">
    <source>
        <dbReference type="PROSITE" id="PS51068"/>
    </source>
</evidence>
<dbReference type="PANTHER" id="PTHR22993:SF9">
    <property type="entry name" value="FORMAMIDOPYRIMIDINE-DNA GLYCOSYLASE"/>
    <property type="match status" value="1"/>
</dbReference>
<evidence type="ECO:0000313" key="11">
    <source>
        <dbReference type="EMBL" id="MVT11601.1"/>
    </source>
</evidence>
<dbReference type="GO" id="GO:0016829">
    <property type="term" value="F:lyase activity"/>
    <property type="evidence" value="ECO:0007669"/>
    <property type="project" value="UniProtKB-KW"/>
</dbReference>
<keyword evidence="9" id="KW-0326">Glycosidase</keyword>
<dbReference type="EMBL" id="WRXN01000014">
    <property type="protein sequence ID" value="MVT11601.1"/>
    <property type="molecule type" value="Genomic_DNA"/>
</dbReference>
<dbReference type="Proteomes" id="UP000461730">
    <property type="component" value="Unassembled WGS sequence"/>
</dbReference>
<dbReference type="SMART" id="SM01232">
    <property type="entry name" value="H2TH"/>
    <property type="match status" value="1"/>
</dbReference>
<dbReference type="InterPro" id="IPR012319">
    <property type="entry name" value="FPG_cat"/>
</dbReference>
<comment type="caution">
    <text evidence="11">The sequence shown here is derived from an EMBL/GenBank/DDBJ whole genome shotgun (WGS) entry which is preliminary data.</text>
</comment>
<reference evidence="11 12" key="1">
    <citation type="submission" date="2019-12" db="EMBL/GenBank/DDBJ databases">
        <title>Chitinophaga sp. strain ysch24 (GDMCC 1.1355), whole genome shotgun sequence.</title>
        <authorList>
            <person name="Zhang X."/>
        </authorList>
    </citation>
    <scope>NUCLEOTIDE SEQUENCE [LARGE SCALE GENOMIC DNA]</scope>
    <source>
        <strain evidence="12">ysch24</strain>
    </source>
</reference>
<dbReference type="Gene3D" id="3.20.190.10">
    <property type="entry name" value="MutM-like, N-terminal"/>
    <property type="match status" value="1"/>
</dbReference>
<dbReference type="SMART" id="SM00898">
    <property type="entry name" value="Fapy_DNA_glyco"/>
    <property type="match status" value="1"/>
</dbReference>
<evidence type="ECO:0000256" key="8">
    <source>
        <dbReference type="ARBA" id="ARBA00023268"/>
    </source>
</evidence>
<keyword evidence="8" id="KW-0511">Multifunctional enzyme</keyword>
<dbReference type="RefSeq" id="WP_157309021.1">
    <property type="nucleotide sequence ID" value="NZ_WRXN01000014.1"/>
</dbReference>
<dbReference type="CDD" id="cd08973">
    <property type="entry name" value="BaFpgNei_N_1"/>
    <property type="match status" value="1"/>
</dbReference>
<comment type="similarity">
    <text evidence="2">Belongs to the FPG family.</text>
</comment>
<evidence type="ECO:0000256" key="1">
    <source>
        <dbReference type="ARBA" id="ARBA00001668"/>
    </source>
</evidence>
<dbReference type="Pfam" id="PF06831">
    <property type="entry name" value="H2TH"/>
    <property type="match status" value="1"/>
</dbReference>
<protein>
    <submittedName>
        <fullName evidence="11">Fpg/Nei family DNA glycosylase</fullName>
    </submittedName>
</protein>
<keyword evidence="12" id="KW-1185">Reference proteome</keyword>
<dbReference type="InterPro" id="IPR010979">
    <property type="entry name" value="Ribosomal_uS13-like_H2TH"/>
</dbReference>
<dbReference type="Gene3D" id="1.10.8.50">
    <property type="match status" value="1"/>
</dbReference>
<keyword evidence="4" id="KW-0378">Hydrolase</keyword>
<name>A0A7K1UB41_9BACT</name>
<evidence type="ECO:0000256" key="2">
    <source>
        <dbReference type="ARBA" id="ARBA00009409"/>
    </source>
</evidence>
<sequence length="258" mass="29137">MPELPDLQVFSHNLDKKLSGKVLTDVTVHSKKAKDSAASFKKALKGATLDKVYREGKELRFKFDNKEIMGMHLMLHGKLYFFEEKNTNKHTVTELLFEDGTGLALTDFQGAANPSLNPEEKNAPDALSDELTETYLKDQCKNKRTLIKKVLLDQHIIRGIGNAYADEILWDAGISPFSVCNKIPAEKIKALAHSIKKVLKNAEKQIRKEHPDIIAGEVRDFMKIHNSKQTHSPSGAAIEQKEIGGRKTYYTDEQELYE</sequence>
<evidence type="ECO:0000313" key="12">
    <source>
        <dbReference type="Proteomes" id="UP000461730"/>
    </source>
</evidence>
<proteinExistence type="inferred from homology"/>
<accession>A0A7K1UB41</accession>
<dbReference type="Pfam" id="PF01149">
    <property type="entry name" value="Fapy_DNA_glyco"/>
    <property type="match status" value="1"/>
</dbReference>
<evidence type="ECO:0000256" key="7">
    <source>
        <dbReference type="ARBA" id="ARBA00023239"/>
    </source>
</evidence>
<evidence type="ECO:0000256" key="9">
    <source>
        <dbReference type="ARBA" id="ARBA00023295"/>
    </source>
</evidence>
<evidence type="ECO:0000256" key="5">
    <source>
        <dbReference type="ARBA" id="ARBA00023125"/>
    </source>
</evidence>
<dbReference type="SUPFAM" id="SSF81624">
    <property type="entry name" value="N-terminal domain of MutM-like DNA repair proteins"/>
    <property type="match status" value="1"/>
</dbReference>
<keyword evidence="5" id="KW-0238">DNA-binding</keyword>
<keyword evidence="7" id="KW-0456">Lyase</keyword>
<evidence type="ECO:0000256" key="6">
    <source>
        <dbReference type="ARBA" id="ARBA00023204"/>
    </source>
</evidence>
<dbReference type="GO" id="GO:0008270">
    <property type="term" value="F:zinc ion binding"/>
    <property type="evidence" value="ECO:0007669"/>
    <property type="project" value="InterPro"/>
</dbReference>
<feature type="domain" description="Formamidopyrimidine-DNA glycosylase catalytic" evidence="10">
    <location>
        <begin position="2"/>
        <end position="104"/>
    </location>
</feature>
<dbReference type="PROSITE" id="PS51068">
    <property type="entry name" value="FPG_CAT"/>
    <property type="match status" value="1"/>
</dbReference>
<dbReference type="SUPFAM" id="SSF46946">
    <property type="entry name" value="S13-like H2TH domain"/>
    <property type="match status" value="1"/>
</dbReference>
<comment type="catalytic activity">
    <reaction evidence="1">
        <text>Hydrolysis of DNA containing ring-opened 7-methylguanine residues, releasing 2,6-diamino-4-hydroxy-5-(N-methyl)formamidopyrimidine.</text>
        <dbReference type="EC" id="3.2.2.23"/>
    </reaction>
</comment>
<dbReference type="GO" id="GO:0003684">
    <property type="term" value="F:damaged DNA binding"/>
    <property type="evidence" value="ECO:0007669"/>
    <property type="project" value="InterPro"/>
</dbReference>
<dbReference type="GO" id="GO:0034039">
    <property type="term" value="F:8-oxo-7,8-dihydroguanine DNA N-glycosylase activity"/>
    <property type="evidence" value="ECO:0007669"/>
    <property type="project" value="TreeGrafter"/>
</dbReference>
<keyword evidence="6" id="KW-0234">DNA repair</keyword>
<evidence type="ECO:0000256" key="3">
    <source>
        <dbReference type="ARBA" id="ARBA00022763"/>
    </source>
</evidence>
<organism evidence="11 12">
    <name type="scientific">Chitinophaga tropicalis</name>
    <dbReference type="NCBI Taxonomy" id="2683588"/>
    <lineage>
        <taxon>Bacteria</taxon>
        <taxon>Pseudomonadati</taxon>
        <taxon>Bacteroidota</taxon>
        <taxon>Chitinophagia</taxon>
        <taxon>Chitinophagales</taxon>
        <taxon>Chitinophagaceae</taxon>
        <taxon>Chitinophaga</taxon>
    </lineage>
</organism>
<dbReference type="InterPro" id="IPR015886">
    <property type="entry name" value="H2TH_FPG"/>
</dbReference>
<dbReference type="GO" id="GO:0003906">
    <property type="term" value="F:DNA-(apurinic or apyrimidinic site) endonuclease activity"/>
    <property type="evidence" value="ECO:0007669"/>
    <property type="project" value="InterPro"/>
</dbReference>
<keyword evidence="3" id="KW-0227">DNA damage</keyword>
<dbReference type="PANTHER" id="PTHR22993">
    <property type="entry name" value="FORMAMIDOPYRIMIDINE-DNA GLYCOSYLASE"/>
    <property type="match status" value="1"/>
</dbReference>
<evidence type="ECO:0000256" key="4">
    <source>
        <dbReference type="ARBA" id="ARBA00022801"/>
    </source>
</evidence>